<comment type="caution">
    <text evidence="1">The sequence shown here is derived from an EMBL/GenBank/DDBJ whole genome shotgun (WGS) entry which is preliminary data.</text>
</comment>
<dbReference type="EMBL" id="BARS01057023">
    <property type="protein sequence ID" value="GAG47934.1"/>
    <property type="molecule type" value="Genomic_DNA"/>
</dbReference>
<feature type="non-terminal residue" evidence="1">
    <location>
        <position position="1"/>
    </location>
</feature>
<proteinExistence type="predicted"/>
<reference evidence="1" key="1">
    <citation type="journal article" date="2014" name="Front. Microbiol.">
        <title>High frequency of phylogenetically diverse reductive dehalogenase-homologous genes in deep subseafloor sedimentary metagenomes.</title>
        <authorList>
            <person name="Kawai M."/>
            <person name="Futagami T."/>
            <person name="Toyoda A."/>
            <person name="Takaki Y."/>
            <person name="Nishi S."/>
            <person name="Hori S."/>
            <person name="Arai W."/>
            <person name="Tsubouchi T."/>
            <person name="Morono Y."/>
            <person name="Uchiyama I."/>
            <person name="Ito T."/>
            <person name="Fujiyama A."/>
            <person name="Inagaki F."/>
            <person name="Takami H."/>
        </authorList>
    </citation>
    <scope>NUCLEOTIDE SEQUENCE</scope>
    <source>
        <strain evidence="1">Expedition CK06-06</strain>
    </source>
</reference>
<protein>
    <submittedName>
        <fullName evidence="1">Uncharacterized protein</fullName>
    </submittedName>
</protein>
<accession>X0XX31</accession>
<organism evidence="1">
    <name type="scientific">marine sediment metagenome</name>
    <dbReference type="NCBI Taxonomy" id="412755"/>
    <lineage>
        <taxon>unclassified sequences</taxon>
        <taxon>metagenomes</taxon>
        <taxon>ecological metagenomes</taxon>
    </lineage>
</organism>
<gene>
    <name evidence="1" type="ORF">S01H1_83773</name>
</gene>
<sequence>LFLTDDDENILIVGTFVADCKAVVQSETKAVEVSKT</sequence>
<name>X0XX31_9ZZZZ</name>
<evidence type="ECO:0000313" key="1">
    <source>
        <dbReference type="EMBL" id="GAG47934.1"/>
    </source>
</evidence>
<dbReference type="AlphaFoldDB" id="X0XX31"/>